<sequence length="141" mass="15341">MKHSEDLAGSSMVPEDSRALPHGTRGLPSGRADITVGRWYLAAAGAHEGKDRGRALLRAEQAVHHLENALNSLTDADEYELAIVMHGLGRAHRVLGQHEIALHCMEFADRSLHRFGMSVDQAVAAVVDPRAEAVRQHEVNA</sequence>
<comment type="caution">
    <text evidence="2">The sequence shown here is derived from an EMBL/GenBank/DDBJ whole genome shotgun (WGS) entry which is preliminary data.</text>
</comment>
<dbReference type="RefSeq" id="WP_377860044.1">
    <property type="nucleotide sequence ID" value="NZ_JBHLZU010000027.1"/>
</dbReference>
<name>A0ABV6A5B0_9PSEU</name>
<evidence type="ECO:0000256" key="1">
    <source>
        <dbReference type="SAM" id="MobiDB-lite"/>
    </source>
</evidence>
<keyword evidence="3" id="KW-1185">Reference proteome</keyword>
<accession>A0ABV6A5B0</accession>
<protein>
    <recommendedName>
        <fullName evidence="4">Tetratricopeptide repeat protein</fullName>
    </recommendedName>
</protein>
<organism evidence="2 3">
    <name type="scientific">Allokutzneria oryzae</name>
    <dbReference type="NCBI Taxonomy" id="1378989"/>
    <lineage>
        <taxon>Bacteria</taxon>
        <taxon>Bacillati</taxon>
        <taxon>Actinomycetota</taxon>
        <taxon>Actinomycetes</taxon>
        <taxon>Pseudonocardiales</taxon>
        <taxon>Pseudonocardiaceae</taxon>
        <taxon>Allokutzneria</taxon>
    </lineage>
</organism>
<evidence type="ECO:0000313" key="2">
    <source>
        <dbReference type="EMBL" id="MFB9908378.1"/>
    </source>
</evidence>
<dbReference type="Proteomes" id="UP001589693">
    <property type="component" value="Unassembled WGS sequence"/>
</dbReference>
<evidence type="ECO:0008006" key="4">
    <source>
        <dbReference type="Google" id="ProtNLM"/>
    </source>
</evidence>
<dbReference type="EMBL" id="JBHLZU010000027">
    <property type="protein sequence ID" value="MFB9908378.1"/>
    <property type="molecule type" value="Genomic_DNA"/>
</dbReference>
<feature type="region of interest" description="Disordered" evidence="1">
    <location>
        <begin position="1"/>
        <end position="29"/>
    </location>
</feature>
<proteinExistence type="predicted"/>
<evidence type="ECO:0000313" key="3">
    <source>
        <dbReference type="Proteomes" id="UP001589693"/>
    </source>
</evidence>
<gene>
    <name evidence="2" type="ORF">ACFFQA_30960</name>
</gene>
<reference evidence="2 3" key="1">
    <citation type="submission" date="2024-09" db="EMBL/GenBank/DDBJ databases">
        <authorList>
            <person name="Sun Q."/>
            <person name="Mori K."/>
        </authorList>
    </citation>
    <scope>NUCLEOTIDE SEQUENCE [LARGE SCALE GENOMIC DNA]</scope>
    <source>
        <strain evidence="2 3">TBRC 7907</strain>
    </source>
</reference>